<dbReference type="PIRSF" id="PIRSF036643">
    <property type="entry name" value="FDH_alpha"/>
    <property type="match status" value="1"/>
</dbReference>
<dbReference type="FunFam" id="2.40.40.20:FF:000005">
    <property type="entry name" value="Periplasmic nitrate reductase"/>
    <property type="match status" value="1"/>
</dbReference>
<dbReference type="GO" id="GO:0022904">
    <property type="term" value="P:respiratory electron transport chain"/>
    <property type="evidence" value="ECO:0007669"/>
    <property type="project" value="TreeGrafter"/>
</dbReference>
<keyword evidence="5" id="KW-0500">Molybdenum</keyword>
<dbReference type="Gene3D" id="3.40.50.740">
    <property type="match status" value="1"/>
</dbReference>
<dbReference type="PANTHER" id="PTHR43105:SF14">
    <property type="entry name" value="FORMATE DEHYDROGENASE H"/>
    <property type="match status" value="1"/>
</dbReference>
<dbReference type="Gene3D" id="2.20.25.90">
    <property type="entry name" value="ADC-like domains"/>
    <property type="match status" value="1"/>
</dbReference>
<dbReference type="GO" id="GO:0003954">
    <property type="term" value="F:NADH dehydrogenase activity"/>
    <property type="evidence" value="ECO:0007669"/>
    <property type="project" value="TreeGrafter"/>
</dbReference>
<dbReference type="SMART" id="SM00926">
    <property type="entry name" value="Molybdop_Fe4S4"/>
    <property type="match status" value="1"/>
</dbReference>
<organism evidence="17 18">
    <name type="scientific">Brevibacillus parabrevis</name>
    <dbReference type="NCBI Taxonomy" id="54914"/>
    <lineage>
        <taxon>Bacteria</taxon>
        <taxon>Bacillati</taxon>
        <taxon>Bacillota</taxon>
        <taxon>Bacilli</taxon>
        <taxon>Bacillales</taxon>
        <taxon>Paenibacillaceae</taxon>
        <taxon>Brevibacillus</taxon>
    </lineage>
</organism>
<dbReference type="Proteomes" id="UP000316882">
    <property type="component" value="Unassembled WGS sequence"/>
</dbReference>
<dbReference type="InterPro" id="IPR017896">
    <property type="entry name" value="4Fe4S_Fe-S-bd"/>
</dbReference>
<dbReference type="InterPro" id="IPR006657">
    <property type="entry name" value="MoPterin_dinucl-bd_dom"/>
</dbReference>
<dbReference type="InterPro" id="IPR050123">
    <property type="entry name" value="Prok_molybdopt-oxidoreductase"/>
</dbReference>
<evidence type="ECO:0000313" key="17">
    <source>
        <dbReference type="EMBL" id="GEB31453.1"/>
    </source>
</evidence>
<keyword evidence="6" id="KW-0001">2Fe-2S</keyword>
<keyword evidence="9" id="KW-0560">Oxidoreductase</keyword>
<dbReference type="NCBIfam" id="TIGR01591">
    <property type="entry name" value="Fdh-alpha"/>
    <property type="match status" value="1"/>
</dbReference>
<dbReference type="InterPro" id="IPR019574">
    <property type="entry name" value="NADH_UbQ_OxRdtase_Gsu_4Fe4S-bd"/>
</dbReference>
<dbReference type="SUPFAM" id="SSF50692">
    <property type="entry name" value="ADC-like"/>
    <property type="match status" value="1"/>
</dbReference>
<evidence type="ECO:0000256" key="8">
    <source>
        <dbReference type="ARBA" id="ARBA00022737"/>
    </source>
</evidence>
<dbReference type="FunFam" id="3.10.20.740:FF:000003">
    <property type="entry name" value="Formate dehydrogenase subunit alpha"/>
    <property type="match status" value="1"/>
</dbReference>
<dbReference type="SUPFAM" id="SSF54292">
    <property type="entry name" value="2Fe-2S ferredoxin-like"/>
    <property type="match status" value="1"/>
</dbReference>
<dbReference type="EMBL" id="BJMH01000004">
    <property type="protein sequence ID" value="GEB31453.1"/>
    <property type="molecule type" value="Genomic_DNA"/>
</dbReference>
<keyword evidence="11" id="KW-0411">Iron-sulfur</keyword>
<sequence length="994" mass="111827">MDDRSYSIQINDETYHAVQGQSILDVAESHDCYIPHICKHPNLLPIQTCDTCMVEVDGQLVRACATASEPGMRVNTKSEFVKEAQLEAMSRILRNHELYCTVCDNNNGNCVVHNTAEYLEIEHQKYEFKPKPYPPDLSHPMYRYEPDQCILCGRCVEACQDLQVSEVLSIDWNRESPRVIWDNDVPIDQSSCVSCGHCVTVCPCNALMEKSMLGEAGYMTGIPADVLEPMINITKEVEPGYKEIFAVSEVEASMRKSRIKRTKTVCTYCGVGCSFEVWTKGRKILKIEPQVEAPVNGISTCVKGKWGWDFVNSEERLTKPLIRKGDKFVEASWEEALTFISNKLNELKGKYGPDSIGFIASSKCTNEENYIFQKFARSVIRTNNVDNCSRYCQSPASMALMRTVGYSGDSGTIQDIASAGLVIVVGANPAESHPVLTTRVKRAHKLFGQKLAVVDLRKNELAQKANLHLHPKPGSDLVWISAITKYIIDQGWEAKEFLEARVNGYDEFVQSLQKYTLDYAEKVTGLSKEDMIKLATMIHEADGTCILWAMGVTQHVGGTDTSTAICNLLLVTGNFGRPGAGAYPLRGHNNVQGACDFGTMPAWYPGYQPVQDAKARARFEEAWGVPLPKDPGFNNHQMVEGIFEGKIKAMYLFGEDMAVIDSNINHVDSAFEKLELFVVQDIFFSKTAHFADVVLPASPSLEKDGTFVNTERRIQRLYKVFEPLGESKPDWMIIRDLANKMGANWNYTHPGEIMAEAASLSPMFAGVSYERLEGWNSQIWPVQPDGKDTPLLFTERFPFPDGKARLIKVDWTPPMFEPTQEFDLHLNNGRLLEHFHEGNMTYKAKGITHKVPNPWLEVSPELAEERDIRNGALVRLSSPYGEVEVRVLVTDRVKGNELYLTMNTSKDKKSVNRLTSSYHDKLTHTPNYKEMGVKMDILEREGEPPLPPVNYRFGNRQPQMGVKVEEKWQRDDWISIPDLLGTGGQADGQSDFQH</sequence>
<dbReference type="PANTHER" id="PTHR43105">
    <property type="entry name" value="RESPIRATORY NITRATE REDUCTASE"/>
    <property type="match status" value="1"/>
</dbReference>
<evidence type="ECO:0000256" key="11">
    <source>
        <dbReference type="ARBA" id="ARBA00023014"/>
    </source>
</evidence>
<protein>
    <submittedName>
        <fullName evidence="17">Putative oxidoreductase YjgC</fullName>
    </submittedName>
</protein>
<keyword evidence="7" id="KW-0479">Metal-binding</keyword>
<keyword evidence="18" id="KW-1185">Reference proteome</keyword>
<dbReference type="InterPro" id="IPR017900">
    <property type="entry name" value="4Fe4S_Fe_S_CS"/>
</dbReference>
<dbReference type="CDD" id="cd00207">
    <property type="entry name" value="fer2"/>
    <property type="match status" value="1"/>
</dbReference>
<dbReference type="AlphaFoldDB" id="A0A4Y3PCZ4"/>
<dbReference type="InterPro" id="IPR036010">
    <property type="entry name" value="2Fe-2S_ferredoxin-like_sf"/>
</dbReference>
<dbReference type="Gene3D" id="3.10.20.740">
    <property type="match status" value="1"/>
</dbReference>
<dbReference type="FunFam" id="2.20.25.90:FF:000001">
    <property type="entry name" value="Formate dehydrogenase subunit alpha"/>
    <property type="match status" value="1"/>
</dbReference>
<dbReference type="GO" id="GO:0008863">
    <property type="term" value="F:formate dehydrogenase (NAD+) activity"/>
    <property type="evidence" value="ECO:0007669"/>
    <property type="project" value="InterPro"/>
</dbReference>
<dbReference type="Pfam" id="PF01568">
    <property type="entry name" value="Molydop_binding"/>
    <property type="match status" value="1"/>
</dbReference>
<dbReference type="Gene3D" id="3.40.228.10">
    <property type="entry name" value="Dimethylsulfoxide Reductase, domain 2"/>
    <property type="match status" value="1"/>
</dbReference>
<evidence type="ECO:0000256" key="1">
    <source>
        <dbReference type="ARBA" id="ARBA00001942"/>
    </source>
</evidence>
<dbReference type="PROSITE" id="PS00198">
    <property type="entry name" value="4FE4S_FER_1"/>
    <property type="match status" value="1"/>
</dbReference>
<dbReference type="PROSITE" id="PS00932">
    <property type="entry name" value="MOLYBDOPTERIN_PROK_3"/>
    <property type="match status" value="1"/>
</dbReference>
<dbReference type="CDD" id="cd02753">
    <property type="entry name" value="MopB_Formate-Dh-H"/>
    <property type="match status" value="1"/>
</dbReference>
<evidence type="ECO:0000259" key="15">
    <source>
        <dbReference type="PROSITE" id="PS51669"/>
    </source>
</evidence>
<dbReference type="InterPro" id="IPR041924">
    <property type="entry name" value="Formate_Dh-H_N"/>
</dbReference>
<feature type="domain" description="2Fe-2S ferredoxin-type" evidence="13">
    <location>
        <begin position="4"/>
        <end position="80"/>
    </location>
</feature>
<dbReference type="PROSITE" id="PS51669">
    <property type="entry name" value="4FE4S_MOW_BIS_MGD"/>
    <property type="match status" value="1"/>
</dbReference>
<dbReference type="GO" id="GO:0046872">
    <property type="term" value="F:metal ion binding"/>
    <property type="evidence" value="ECO:0007669"/>
    <property type="project" value="UniProtKB-KW"/>
</dbReference>
<gene>
    <name evidence="17" type="primary">yjgC</name>
    <name evidence="17" type="ORF">BPA01_10330</name>
</gene>
<dbReference type="GO" id="GO:0043546">
    <property type="term" value="F:molybdopterin cofactor binding"/>
    <property type="evidence" value="ECO:0007669"/>
    <property type="project" value="InterPro"/>
</dbReference>
<evidence type="ECO:0000259" key="14">
    <source>
        <dbReference type="PROSITE" id="PS51379"/>
    </source>
</evidence>
<evidence type="ECO:0000256" key="10">
    <source>
        <dbReference type="ARBA" id="ARBA00023004"/>
    </source>
</evidence>
<keyword evidence="10" id="KW-0408">Iron</keyword>
<dbReference type="PROSITE" id="PS51085">
    <property type="entry name" value="2FE2S_FER_2"/>
    <property type="match status" value="1"/>
</dbReference>
<name>A0A4Y3PCZ4_BREPA</name>
<evidence type="ECO:0000259" key="13">
    <source>
        <dbReference type="PROSITE" id="PS51085"/>
    </source>
</evidence>
<keyword evidence="4" id="KW-0004">4Fe-4S</keyword>
<reference evidence="17 18" key="1">
    <citation type="submission" date="2019-06" db="EMBL/GenBank/DDBJ databases">
        <title>Whole genome shotgun sequence of Brevibacillus parabrevis NBRC 12334.</title>
        <authorList>
            <person name="Hosoyama A."/>
            <person name="Uohara A."/>
            <person name="Ohji S."/>
            <person name="Ichikawa N."/>
        </authorList>
    </citation>
    <scope>NUCLEOTIDE SEQUENCE [LARGE SCALE GENOMIC DNA]</scope>
    <source>
        <strain evidence="17 18">NBRC 12334</strain>
    </source>
</reference>
<comment type="similarity">
    <text evidence="3">In the C-terminal section; belongs to the prokaryotic molybdopterin-containing oxidoreductase family.</text>
</comment>
<evidence type="ECO:0000256" key="12">
    <source>
        <dbReference type="ARBA" id="ARBA00034078"/>
    </source>
</evidence>
<dbReference type="Gene3D" id="2.40.40.20">
    <property type="match status" value="1"/>
</dbReference>
<dbReference type="Pfam" id="PF10588">
    <property type="entry name" value="NADH-G_4Fe-4S_3"/>
    <property type="match status" value="1"/>
</dbReference>
<comment type="caution">
    <text evidence="17">The sequence shown here is derived from an EMBL/GenBank/DDBJ whole genome shotgun (WGS) entry which is preliminary data.</text>
</comment>
<accession>A0A4Y3PCZ4</accession>
<comment type="cofactor">
    <cofactor evidence="2">
        <name>[4Fe-4S] cluster</name>
        <dbReference type="ChEBI" id="CHEBI:49883"/>
    </cofactor>
</comment>
<feature type="domain" description="4Fe-4S ferredoxin-type" evidence="14">
    <location>
        <begin position="183"/>
        <end position="212"/>
    </location>
</feature>
<dbReference type="FunFam" id="3.40.228.10:FF:000002">
    <property type="entry name" value="Formate dehydrogenase subunit alpha"/>
    <property type="match status" value="1"/>
</dbReference>
<feature type="domain" description="4Fe-4S ferredoxin-type" evidence="14">
    <location>
        <begin position="140"/>
        <end position="170"/>
    </location>
</feature>
<dbReference type="GO" id="GO:0051537">
    <property type="term" value="F:2 iron, 2 sulfur cluster binding"/>
    <property type="evidence" value="ECO:0007669"/>
    <property type="project" value="UniProtKB-KW"/>
</dbReference>
<dbReference type="SUPFAM" id="SSF53706">
    <property type="entry name" value="Formate dehydrogenase/DMSO reductase, domains 1-3"/>
    <property type="match status" value="1"/>
</dbReference>
<evidence type="ECO:0000256" key="6">
    <source>
        <dbReference type="ARBA" id="ARBA00022714"/>
    </source>
</evidence>
<dbReference type="InterPro" id="IPR001041">
    <property type="entry name" value="2Fe-2S_ferredoxin-type"/>
</dbReference>
<evidence type="ECO:0000256" key="2">
    <source>
        <dbReference type="ARBA" id="ARBA00001966"/>
    </source>
</evidence>
<dbReference type="PROSITE" id="PS51839">
    <property type="entry name" value="4FE4S_HC3"/>
    <property type="match status" value="1"/>
</dbReference>
<dbReference type="Pfam" id="PF00384">
    <property type="entry name" value="Molybdopterin"/>
    <property type="match status" value="1"/>
</dbReference>
<dbReference type="InterPro" id="IPR006655">
    <property type="entry name" value="Mopterin_OxRdtase_prok_CS"/>
</dbReference>
<dbReference type="InterPro" id="IPR006478">
    <property type="entry name" value="Formate_DH_asu"/>
</dbReference>
<dbReference type="GO" id="GO:0016020">
    <property type="term" value="C:membrane"/>
    <property type="evidence" value="ECO:0007669"/>
    <property type="project" value="TreeGrafter"/>
</dbReference>
<feature type="domain" description="4Fe-4S Mo/W bis-MGD-type" evidence="15">
    <location>
        <begin position="259"/>
        <end position="315"/>
    </location>
</feature>
<evidence type="ECO:0000313" key="18">
    <source>
        <dbReference type="Proteomes" id="UP000316882"/>
    </source>
</evidence>
<dbReference type="Pfam" id="PF04879">
    <property type="entry name" value="Molybdop_Fe4S4"/>
    <property type="match status" value="1"/>
</dbReference>
<dbReference type="SUPFAM" id="SSF54862">
    <property type="entry name" value="4Fe-4S ferredoxins"/>
    <property type="match status" value="1"/>
</dbReference>
<evidence type="ECO:0000259" key="16">
    <source>
        <dbReference type="PROSITE" id="PS51839"/>
    </source>
</evidence>
<dbReference type="PROSITE" id="PS51379">
    <property type="entry name" value="4FE4S_FER_2"/>
    <property type="match status" value="2"/>
</dbReference>
<dbReference type="InterPro" id="IPR009010">
    <property type="entry name" value="Asp_de-COase-like_dom_sf"/>
</dbReference>
<dbReference type="SMART" id="SM00929">
    <property type="entry name" value="NADH-G_4Fe-4S_3"/>
    <property type="match status" value="1"/>
</dbReference>
<evidence type="ECO:0000256" key="4">
    <source>
        <dbReference type="ARBA" id="ARBA00022485"/>
    </source>
</evidence>
<evidence type="ECO:0000256" key="7">
    <source>
        <dbReference type="ARBA" id="ARBA00022723"/>
    </source>
</evidence>
<dbReference type="Pfam" id="PF13510">
    <property type="entry name" value="Fer2_4"/>
    <property type="match status" value="1"/>
</dbReference>
<proteinExistence type="inferred from homology"/>
<dbReference type="FunFam" id="3.30.70.20:FF:000032">
    <property type="entry name" value="Formate dehydrogenase, alpha subunit"/>
    <property type="match status" value="1"/>
</dbReference>
<evidence type="ECO:0000256" key="9">
    <source>
        <dbReference type="ARBA" id="ARBA00023002"/>
    </source>
</evidence>
<dbReference type="InterPro" id="IPR006656">
    <property type="entry name" value="Mopterin_OxRdtase"/>
</dbReference>
<keyword evidence="8" id="KW-0677">Repeat</keyword>
<comment type="cofactor">
    <cofactor evidence="12">
        <name>[2Fe-2S] cluster</name>
        <dbReference type="ChEBI" id="CHEBI:190135"/>
    </cofactor>
</comment>
<dbReference type="Gene3D" id="3.30.70.20">
    <property type="match status" value="1"/>
</dbReference>
<dbReference type="InterPro" id="IPR006963">
    <property type="entry name" value="Mopterin_OxRdtase_4Fe-4S_dom"/>
</dbReference>
<comment type="cofactor">
    <cofactor evidence="1">
        <name>Mo-bis(molybdopterin guanine dinucleotide)</name>
        <dbReference type="ChEBI" id="CHEBI:60539"/>
    </cofactor>
</comment>
<evidence type="ECO:0000256" key="3">
    <source>
        <dbReference type="ARBA" id="ARBA00007023"/>
    </source>
</evidence>
<dbReference type="Pfam" id="PF12838">
    <property type="entry name" value="Fer4_7"/>
    <property type="match status" value="1"/>
</dbReference>
<evidence type="ECO:0000256" key="5">
    <source>
        <dbReference type="ARBA" id="ARBA00022505"/>
    </source>
</evidence>
<dbReference type="GO" id="GO:0015942">
    <property type="term" value="P:formate metabolic process"/>
    <property type="evidence" value="ECO:0007669"/>
    <property type="project" value="InterPro"/>
</dbReference>
<feature type="domain" description="4Fe-4S His(Cys)3-ligated-type" evidence="16">
    <location>
        <begin position="80"/>
        <end position="120"/>
    </location>
</feature>
<dbReference type="RefSeq" id="WP_122965710.1">
    <property type="nucleotide sequence ID" value="NZ_BJMH01000004.1"/>
</dbReference>
<dbReference type="GO" id="GO:0051539">
    <property type="term" value="F:4 iron, 4 sulfur cluster binding"/>
    <property type="evidence" value="ECO:0007669"/>
    <property type="project" value="UniProtKB-KW"/>
</dbReference>